<proteinExistence type="inferred from homology"/>
<protein>
    <submittedName>
        <fullName evidence="6">SDR family oxidoreductase</fullName>
    </submittedName>
</protein>
<dbReference type="InterPro" id="IPR002347">
    <property type="entry name" value="SDR_fam"/>
</dbReference>
<keyword evidence="2" id="KW-0560">Oxidoreductase</keyword>
<evidence type="ECO:0000259" key="4">
    <source>
        <dbReference type="SMART" id="SM00822"/>
    </source>
</evidence>
<dbReference type="SMART" id="SM00822">
    <property type="entry name" value="PKS_KR"/>
    <property type="match status" value="1"/>
</dbReference>
<dbReference type="SUPFAM" id="SSF51735">
    <property type="entry name" value="NAD(P)-binding Rossmann-fold domains"/>
    <property type="match status" value="1"/>
</dbReference>
<name>A0AAX3YA34_RHOOP</name>
<evidence type="ECO:0000313" key="8">
    <source>
        <dbReference type="Proteomes" id="UP001231166"/>
    </source>
</evidence>
<comment type="similarity">
    <text evidence="1 3">Belongs to the short-chain dehydrogenases/reductases (SDR) family.</text>
</comment>
<evidence type="ECO:0000313" key="6">
    <source>
        <dbReference type="EMBL" id="WLF45911.1"/>
    </source>
</evidence>
<evidence type="ECO:0000313" key="5">
    <source>
        <dbReference type="EMBL" id="MCZ4582882.1"/>
    </source>
</evidence>
<reference evidence="6" key="2">
    <citation type="submission" date="2023-07" db="EMBL/GenBank/DDBJ databases">
        <title>Genomic analysis of Rhodococcus opacus VOC-14 with glycol ethers degradation activity.</title>
        <authorList>
            <person name="Narkevich D.A."/>
            <person name="Hlushen A.M."/>
            <person name="Akhremchuk A.E."/>
            <person name="Sikolenko M.A."/>
            <person name="Valentovich L.N."/>
        </authorList>
    </citation>
    <scope>NUCLEOTIDE SEQUENCE</scope>
    <source>
        <strain evidence="6">VOC-14</strain>
    </source>
</reference>
<evidence type="ECO:0000256" key="2">
    <source>
        <dbReference type="ARBA" id="ARBA00023002"/>
    </source>
</evidence>
<dbReference type="InterPro" id="IPR036291">
    <property type="entry name" value="NAD(P)-bd_dom_sf"/>
</dbReference>
<evidence type="ECO:0000256" key="3">
    <source>
        <dbReference type="RuleBase" id="RU000363"/>
    </source>
</evidence>
<dbReference type="EMBL" id="JAPWIS010000002">
    <property type="protein sequence ID" value="MCZ4582882.1"/>
    <property type="molecule type" value="Genomic_DNA"/>
</dbReference>
<dbReference type="PRINTS" id="PR00080">
    <property type="entry name" value="SDRFAMILY"/>
</dbReference>
<gene>
    <name evidence="5" type="ORF">O4328_04125</name>
    <name evidence="6" type="ORF">Q5707_29065</name>
</gene>
<dbReference type="GO" id="GO:0016020">
    <property type="term" value="C:membrane"/>
    <property type="evidence" value="ECO:0007669"/>
    <property type="project" value="TreeGrafter"/>
</dbReference>
<dbReference type="InterPro" id="IPR057326">
    <property type="entry name" value="KR_dom"/>
</dbReference>
<dbReference type="PANTHER" id="PTHR44196:SF1">
    <property type="entry name" value="DEHYDROGENASE_REDUCTASE SDR FAMILY MEMBER 7B"/>
    <property type="match status" value="1"/>
</dbReference>
<dbReference type="AlphaFoldDB" id="A0AAX3YA34"/>
<dbReference type="PANTHER" id="PTHR44196">
    <property type="entry name" value="DEHYDROGENASE/REDUCTASE SDR FAMILY MEMBER 7B"/>
    <property type="match status" value="1"/>
</dbReference>
<dbReference type="EMBL" id="CP130953">
    <property type="protein sequence ID" value="WLF45911.1"/>
    <property type="molecule type" value="Genomic_DNA"/>
</dbReference>
<feature type="domain" description="Ketoreductase" evidence="4">
    <location>
        <begin position="73"/>
        <end position="258"/>
    </location>
</feature>
<dbReference type="Gene3D" id="3.40.50.720">
    <property type="entry name" value="NAD(P)-binding Rossmann-like Domain"/>
    <property type="match status" value="1"/>
</dbReference>
<organism evidence="6 8">
    <name type="scientific">Rhodococcus opacus</name>
    <name type="common">Nocardia opaca</name>
    <dbReference type="NCBI Taxonomy" id="37919"/>
    <lineage>
        <taxon>Bacteria</taxon>
        <taxon>Bacillati</taxon>
        <taxon>Actinomycetota</taxon>
        <taxon>Actinomycetes</taxon>
        <taxon>Mycobacteriales</taxon>
        <taxon>Nocardiaceae</taxon>
        <taxon>Rhodococcus</taxon>
    </lineage>
</organism>
<dbReference type="Proteomes" id="UP001066327">
    <property type="component" value="Unassembled WGS sequence"/>
</dbReference>
<dbReference type="RefSeq" id="WP_257237437.1">
    <property type="nucleotide sequence ID" value="NZ_CAJUXZ010000001.1"/>
</dbReference>
<accession>A0AAX3YA34</accession>
<dbReference type="Pfam" id="PF00106">
    <property type="entry name" value="adh_short"/>
    <property type="match status" value="1"/>
</dbReference>
<evidence type="ECO:0000313" key="7">
    <source>
        <dbReference type="Proteomes" id="UP001066327"/>
    </source>
</evidence>
<dbReference type="PRINTS" id="PR00081">
    <property type="entry name" value="GDHRDH"/>
</dbReference>
<evidence type="ECO:0000256" key="1">
    <source>
        <dbReference type="ARBA" id="ARBA00006484"/>
    </source>
</evidence>
<sequence length="322" mass="34311">MNLCSSAMRPASHRPNKKASTIDCYLPADRPASCHAGQVIRQLLTRAALNPLPSPRAVAARVVPGTGHRIAGKRILVTGGSSGVGEAAARRLADLGAEVVLVARGSDALESVRDDILRSGCDAHAVPCDLTDPESVDALVAQVLGEIGPVDVLVNNAGRSIRRTVEDSLDRFHDFERTMAVNYFGSTRLTLALLPSMIERRKGHIINVATWGVPAGVMPKFSAYHASKAAVGAFGRSLGAEVRDRGISVTTLDFPLVRTPMIAPTTDYDAMAALTPEQAAEWFVTAVRTRPIELLPSYAELFRVLGTFAPSATDALVRRTGI</sequence>
<keyword evidence="7" id="KW-1185">Reference proteome</keyword>
<dbReference type="Proteomes" id="UP001231166">
    <property type="component" value="Chromosome"/>
</dbReference>
<reference evidence="5" key="1">
    <citation type="submission" date="2022-12" db="EMBL/GenBank/DDBJ databases">
        <authorList>
            <person name="Krivoruchko A.V."/>
            <person name="Elkin A."/>
        </authorList>
    </citation>
    <scope>NUCLEOTIDE SEQUENCE</scope>
    <source>
        <strain evidence="5">IEGM 249</strain>
    </source>
</reference>
<dbReference type="NCBIfam" id="NF004521">
    <property type="entry name" value="PRK05866.1"/>
    <property type="match status" value="1"/>
</dbReference>
<dbReference type="GO" id="GO:0016491">
    <property type="term" value="F:oxidoreductase activity"/>
    <property type="evidence" value="ECO:0007669"/>
    <property type="project" value="UniProtKB-KW"/>
</dbReference>